<reference evidence="2 3" key="1">
    <citation type="journal article" date="2013" name="Chin. Sci. Bull.">
        <title>Genome survey uncovers the secrets of sex and lifestyle in caterpillar fungus.</title>
        <authorList>
            <person name="Hu X."/>
            <person name="Zhang Y."/>
            <person name="Xiao G."/>
            <person name="Zheng P."/>
            <person name="Xia Y."/>
            <person name="Zhang X."/>
            <person name="St Leger R.J."/>
            <person name="Liu X."/>
            <person name="Wang C."/>
        </authorList>
    </citation>
    <scope>NUCLEOTIDE SEQUENCE [LARGE SCALE GENOMIC DNA]</scope>
    <source>
        <strain evidence="3">Co18 / CGMCC 3.14243</strain>
        <tissue evidence="2">Fruit-body</tissue>
    </source>
</reference>
<name>T5ALE3_OPHSC</name>
<evidence type="ECO:0000259" key="1">
    <source>
        <dbReference type="Pfam" id="PF05686"/>
    </source>
</evidence>
<dbReference type="Pfam" id="PF05686">
    <property type="entry name" value="Glyco_transf_90"/>
    <property type="match status" value="1"/>
</dbReference>
<evidence type="ECO:0000313" key="3">
    <source>
        <dbReference type="Proteomes" id="UP000019374"/>
    </source>
</evidence>
<dbReference type="InterPro" id="IPR006598">
    <property type="entry name" value="CAP10"/>
</dbReference>
<dbReference type="AlphaFoldDB" id="T5ALE3"/>
<sequence length="134" mass="15631">MVDGVPMKQQYASKFLPDIDGNSFSGRYRAFLLSTSLPFKSTIYAEWHDDRLFPWVHFVPMDNSFIDLYGLVDYFIDAAHDAEARTMADEGKAWAETVLRRQDMKLYVWRLLLEYARVVNDDRHRLAFVADLTG</sequence>
<dbReference type="EMBL" id="KE652213">
    <property type="protein sequence ID" value="EQL03424.1"/>
    <property type="molecule type" value="Genomic_DNA"/>
</dbReference>
<organism evidence="2 3">
    <name type="scientific">Ophiocordyceps sinensis (strain Co18 / CGMCC 3.14243)</name>
    <name type="common">Yarsagumba caterpillar fungus</name>
    <name type="synonym">Hirsutella sinensis</name>
    <dbReference type="NCBI Taxonomy" id="911162"/>
    <lineage>
        <taxon>Eukaryota</taxon>
        <taxon>Fungi</taxon>
        <taxon>Dikarya</taxon>
        <taxon>Ascomycota</taxon>
        <taxon>Pezizomycotina</taxon>
        <taxon>Sordariomycetes</taxon>
        <taxon>Hypocreomycetidae</taxon>
        <taxon>Hypocreales</taxon>
        <taxon>Ophiocordycipitaceae</taxon>
        <taxon>Ophiocordyceps</taxon>
    </lineage>
</organism>
<accession>T5ALE3</accession>
<feature type="domain" description="Glycosyl transferase CAP10" evidence="1">
    <location>
        <begin position="5"/>
        <end position="119"/>
    </location>
</feature>
<dbReference type="HOGENOM" id="CLU_1896846_0_0_1"/>
<dbReference type="PANTHER" id="PTHR12203">
    <property type="entry name" value="KDEL LYS-ASP-GLU-LEU CONTAINING - RELATED"/>
    <property type="match status" value="1"/>
</dbReference>
<evidence type="ECO:0000313" key="2">
    <source>
        <dbReference type="EMBL" id="EQL03424.1"/>
    </source>
</evidence>
<dbReference type="eggNOG" id="KOG2458">
    <property type="taxonomic scope" value="Eukaryota"/>
</dbReference>
<dbReference type="Proteomes" id="UP000019374">
    <property type="component" value="Unassembled WGS sequence"/>
</dbReference>
<dbReference type="InterPro" id="IPR051091">
    <property type="entry name" value="O-Glucosyltr/Glycosyltrsf_90"/>
</dbReference>
<dbReference type="PANTHER" id="PTHR12203:SF22">
    <property type="entry name" value="CAPSULE ASSOCIATED PROTEIN"/>
    <property type="match status" value="1"/>
</dbReference>
<proteinExistence type="predicted"/>
<protein>
    <submittedName>
        <fullName evidence="2">Capsule associated protein</fullName>
    </submittedName>
</protein>
<gene>
    <name evidence="2" type="ORF">OCS_00883</name>
</gene>